<dbReference type="STRING" id="46835.A0A504YRF5"/>
<dbReference type="EMBL" id="SUNJ01009450">
    <property type="protein sequence ID" value="TPP60428.1"/>
    <property type="molecule type" value="Genomic_DNA"/>
</dbReference>
<sequence length="81" mass="9138">MPAAFPIEPVYTMARQPPDLPADCRFPVENRESLGHIQELLSSRLFGKTRNIIAQLSFHKTDVHLLQRLGIPNEVLKISSS</sequence>
<dbReference type="OrthoDB" id="10251089at2759"/>
<protein>
    <submittedName>
        <fullName evidence="1">Uncharacterized protein</fullName>
    </submittedName>
</protein>
<organism evidence="1 2">
    <name type="scientific">Fasciola gigantica</name>
    <name type="common">Giant liver fluke</name>
    <dbReference type="NCBI Taxonomy" id="46835"/>
    <lineage>
        <taxon>Eukaryota</taxon>
        <taxon>Metazoa</taxon>
        <taxon>Spiralia</taxon>
        <taxon>Lophotrochozoa</taxon>
        <taxon>Platyhelminthes</taxon>
        <taxon>Trematoda</taxon>
        <taxon>Digenea</taxon>
        <taxon>Plagiorchiida</taxon>
        <taxon>Echinostomata</taxon>
        <taxon>Echinostomatoidea</taxon>
        <taxon>Fasciolidae</taxon>
        <taxon>Fasciola</taxon>
    </lineage>
</organism>
<proteinExistence type="predicted"/>
<accession>A0A504YRF5</accession>
<dbReference type="AlphaFoldDB" id="A0A504YRF5"/>
<keyword evidence="2" id="KW-1185">Reference proteome</keyword>
<dbReference type="Proteomes" id="UP000316759">
    <property type="component" value="Unassembled WGS sequence"/>
</dbReference>
<name>A0A504YRF5_FASGI</name>
<evidence type="ECO:0000313" key="2">
    <source>
        <dbReference type="Proteomes" id="UP000316759"/>
    </source>
</evidence>
<reference evidence="1 2" key="1">
    <citation type="submission" date="2019-04" db="EMBL/GenBank/DDBJ databases">
        <title>Annotation for the trematode Fasciola gigantica.</title>
        <authorList>
            <person name="Choi Y.-J."/>
        </authorList>
    </citation>
    <scope>NUCLEOTIDE SEQUENCE [LARGE SCALE GENOMIC DNA]</scope>
    <source>
        <strain evidence="1">Uganda_cow_1</strain>
    </source>
</reference>
<evidence type="ECO:0000313" key="1">
    <source>
        <dbReference type="EMBL" id="TPP60428.1"/>
    </source>
</evidence>
<gene>
    <name evidence="1" type="ORF">FGIG_00801</name>
</gene>
<comment type="caution">
    <text evidence="1">The sequence shown here is derived from an EMBL/GenBank/DDBJ whole genome shotgun (WGS) entry which is preliminary data.</text>
</comment>